<reference evidence="1" key="1">
    <citation type="journal article" date="2015" name="Nature">
        <title>Complex archaea that bridge the gap between prokaryotes and eukaryotes.</title>
        <authorList>
            <person name="Spang A."/>
            <person name="Saw J.H."/>
            <person name="Jorgensen S.L."/>
            <person name="Zaremba-Niedzwiedzka K."/>
            <person name="Martijn J."/>
            <person name="Lind A.E."/>
            <person name="van Eijk R."/>
            <person name="Schleper C."/>
            <person name="Guy L."/>
            <person name="Ettema T.J."/>
        </authorList>
    </citation>
    <scope>NUCLEOTIDE SEQUENCE</scope>
</reference>
<evidence type="ECO:0000313" key="1">
    <source>
        <dbReference type="EMBL" id="KKL60785.1"/>
    </source>
</evidence>
<accession>A0A0F9FTX4</accession>
<organism evidence="1">
    <name type="scientific">marine sediment metagenome</name>
    <dbReference type="NCBI Taxonomy" id="412755"/>
    <lineage>
        <taxon>unclassified sequences</taxon>
        <taxon>metagenomes</taxon>
        <taxon>ecological metagenomes</taxon>
    </lineage>
</organism>
<gene>
    <name evidence="1" type="ORF">LCGC14_2201840</name>
</gene>
<dbReference type="SUPFAM" id="SSF55608">
    <property type="entry name" value="Homing endonucleases"/>
    <property type="match status" value="1"/>
</dbReference>
<dbReference type="Gene3D" id="3.10.28.10">
    <property type="entry name" value="Homing endonucleases"/>
    <property type="match status" value="1"/>
</dbReference>
<name>A0A0F9FTX4_9ZZZZ</name>
<dbReference type="EMBL" id="LAZR01029032">
    <property type="protein sequence ID" value="KKL60785.1"/>
    <property type="molecule type" value="Genomic_DNA"/>
</dbReference>
<dbReference type="InterPro" id="IPR027434">
    <property type="entry name" value="Homing_endonucl"/>
</dbReference>
<proteinExistence type="predicted"/>
<sequence length="145" mass="16910">MDLTMEETEIAYWAGLFDGEGFICLRYYKGKRIPRGIKLEGGIVNTKLEMLQEAQGLFGGNISLMTGGIFHQNRPCYQLQFAAKQTYLFLKILYPYLRLKRVEADIAFGFQERKDKRNFGERTDEDIAFEEEQRELIVSLHGRKK</sequence>
<evidence type="ECO:0008006" key="2">
    <source>
        <dbReference type="Google" id="ProtNLM"/>
    </source>
</evidence>
<protein>
    <recommendedName>
        <fullName evidence="2">Homing endonuclease LAGLIDADG domain-containing protein</fullName>
    </recommendedName>
</protein>
<comment type="caution">
    <text evidence="1">The sequence shown here is derived from an EMBL/GenBank/DDBJ whole genome shotgun (WGS) entry which is preliminary data.</text>
</comment>
<dbReference type="AlphaFoldDB" id="A0A0F9FTX4"/>